<feature type="binding site" evidence="7">
    <location>
        <begin position="80"/>
        <end position="82"/>
    </location>
    <ligand>
        <name>substrate</name>
    </ligand>
</feature>
<evidence type="ECO:0000256" key="6">
    <source>
        <dbReference type="ARBA" id="ARBA00047686"/>
    </source>
</evidence>
<dbReference type="CDD" id="cd07557">
    <property type="entry name" value="trimeric_dUTPase"/>
    <property type="match status" value="1"/>
</dbReference>
<dbReference type="GO" id="GO:0000287">
    <property type="term" value="F:magnesium ion binding"/>
    <property type="evidence" value="ECO:0007669"/>
    <property type="project" value="UniProtKB-UniRule"/>
</dbReference>
<comment type="cofactor">
    <cofactor evidence="7">
        <name>Mg(2+)</name>
        <dbReference type="ChEBI" id="CHEBI:18420"/>
    </cofactor>
</comment>
<feature type="domain" description="dUTPase-like" evidence="8">
    <location>
        <begin position="12"/>
        <end position="142"/>
    </location>
</feature>
<feature type="binding site" evidence="7">
    <location>
        <position position="76"/>
    </location>
    <ligand>
        <name>substrate</name>
    </ligand>
</feature>
<dbReference type="Gene3D" id="2.70.40.10">
    <property type="match status" value="1"/>
</dbReference>
<sequence length="153" mass="16861">MNVQIINKSKHPLPAYATELSAGMDIRANLNEPISLAPMQRCLVPTGLYIALPEGFEAQVRPRSGLAIKKGITVLNSPGTIDADYRGEVCIILVNLSAETFVIEDGERIAQMVISRHEQALWREVEVLDETERGAGGFGHTGKNEWILFRFTG</sequence>
<dbReference type="NCBIfam" id="TIGR00576">
    <property type="entry name" value="dut"/>
    <property type="match status" value="1"/>
</dbReference>
<dbReference type="GO" id="GO:0004170">
    <property type="term" value="F:dUTP diphosphatase activity"/>
    <property type="evidence" value="ECO:0007669"/>
    <property type="project" value="UniProtKB-UniRule"/>
</dbReference>
<comment type="catalytic activity">
    <reaction evidence="6 7">
        <text>dUTP + H2O = dUMP + diphosphate + H(+)</text>
        <dbReference type="Rhea" id="RHEA:10248"/>
        <dbReference type="ChEBI" id="CHEBI:15377"/>
        <dbReference type="ChEBI" id="CHEBI:15378"/>
        <dbReference type="ChEBI" id="CHEBI:33019"/>
        <dbReference type="ChEBI" id="CHEBI:61555"/>
        <dbReference type="ChEBI" id="CHEBI:246422"/>
        <dbReference type="EC" id="3.6.1.23"/>
    </reaction>
</comment>
<dbReference type="HAMAP" id="MF_00116">
    <property type="entry name" value="dUTPase_bact"/>
    <property type="match status" value="1"/>
</dbReference>
<evidence type="ECO:0000256" key="1">
    <source>
        <dbReference type="ARBA" id="ARBA00006581"/>
    </source>
</evidence>
<name>A0A413NNZ2_BACUN</name>
<dbReference type="Pfam" id="PF00692">
    <property type="entry name" value="dUTPase"/>
    <property type="match status" value="1"/>
</dbReference>
<dbReference type="PANTHER" id="PTHR11241:SF0">
    <property type="entry name" value="DEOXYURIDINE 5'-TRIPHOSPHATE NUCLEOTIDOHYDROLASE"/>
    <property type="match status" value="1"/>
</dbReference>
<dbReference type="AlphaFoldDB" id="A0A413NNZ2"/>
<dbReference type="GO" id="GO:0006226">
    <property type="term" value="P:dUMP biosynthetic process"/>
    <property type="evidence" value="ECO:0007669"/>
    <property type="project" value="UniProtKB-UniRule"/>
</dbReference>
<evidence type="ECO:0000256" key="4">
    <source>
        <dbReference type="ARBA" id="ARBA00022842"/>
    </source>
</evidence>
<evidence type="ECO:0000259" key="8">
    <source>
        <dbReference type="Pfam" id="PF00692"/>
    </source>
</evidence>
<dbReference type="UniPathway" id="UPA00610">
    <property type="reaction ID" value="UER00666"/>
</dbReference>
<organism evidence="9 10">
    <name type="scientific">Bacteroides uniformis</name>
    <dbReference type="NCBI Taxonomy" id="820"/>
    <lineage>
        <taxon>Bacteria</taxon>
        <taxon>Pseudomonadati</taxon>
        <taxon>Bacteroidota</taxon>
        <taxon>Bacteroidia</taxon>
        <taxon>Bacteroidales</taxon>
        <taxon>Bacteroidaceae</taxon>
        <taxon>Bacteroides</taxon>
    </lineage>
</organism>
<dbReference type="EMBL" id="QSEE01000004">
    <property type="protein sequence ID" value="RGZ50254.1"/>
    <property type="molecule type" value="Genomic_DNA"/>
</dbReference>
<keyword evidence="5 7" id="KW-0546">Nucleotide metabolism</keyword>
<accession>A0A413NNZ2</accession>
<evidence type="ECO:0000313" key="9">
    <source>
        <dbReference type="EMBL" id="RGZ50254.1"/>
    </source>
</evidence>
<dbReference type="InterPro" id="IPR008181">
    <property type="entry name" value="dUTPase"/>
</dbReference>
<dbReference type="PANTHER" id="PTHR11241">
    <property type="entry name" value="DEOXYURIDINE 5'-TRIPHOSPHATE NUCLEOTIDOHYDROLASE"/>
    <property type="match status" value="1"/>
</dbReference>
<comment type="pathway">
    <text evidence="7">Pyrimidine metabolism; dUMP biosynthesis; dUMP from dCTP (dUTP route): step 2/2.</text>
</comment>
<dbReference type="EC" id="3.6.1.23" evidence="7"/>
<proteinExistence type="inferred from homology"/>
<protein>
    <recommendedName>
        <fullName evidence="7">Deoxyuridine 5'-triphosphate nucleotidohydrolase</fullName>
        <shortName evidence="7">dUTPase</shortName>
        <ecNumber evidence="7">3.6.1.23</ecNumber>
    </recommendedName>
    <alternativeName>
        <fullName evidence="7">dUTP pyrophosphatase</fullName>
    </alternativeName>
</protein>
<evidence type="ECO:0000313" key="10">
    <source>
        <dbReference type="Proteomes" id="UP000283684"/>
    </source>
</evidence>
<reference evidence="9 10" key="1">
    <citation type="submission" date="2018-08" db="EMBL/GenBank/DDBJ databases">
        <title>A genome reference for cultivated species of the human gut microbiota.</title>
        <authorList>
            <person name="Zou Y."/>
            <person name="Xue W."/>
            <person name="Luo G."/>
        </authorList>
    </citation>
    <scope>NUCLEOTIDE SEQUENCE [LARGE SCALE GENOMIC DNA]</scope>
    <source>
        <strain evidence="9 10">AM50-4</strain>
    </source>
</reference>
<evidence type="ECO:0000256" key="3">
    <source>
        <dbReference type="ARBA" id="ARBA00022801"/>
    </source>
</evidence>
<dbReference type="SUPFAM" id="SSF51283">
    <property type="entry name" value="dUTPase-like"/>
    <property type="match status" value="1"/>
</dbReference>
<dbReference type="NCBIfam" id="NF001862">
    <property type="entry name" value="PRK00601.1"/>
    <property type="match status" value="1"/>
</dbReference>
<dbReference type="Proteomes" id="UP000283684">
    <property type="component" value="Unassembled WGS sequence"/>
</dbReference>
<keyword evidence="3 7" id="KW-0378">Hydrolase</keyword>
<dbReference type="FunFam" id="2.70.40.10:FF:000002">
    <property type="entry name" value="dUTP diphosphatase"/>
    <property type="match status" value="1"/>
</dbReference>
<dbReference type="InterPro" id="IPR029054">
    <property type="entry name" value="dUTPase-like"/>
</dbReference>
<comment type="caution">
    <text evidence="9">The sequence shown here is derived from an EMBL/GenBank/DDBJ whole genome shotgun (WGS) entry which is preliminary data.</text>
</comment>
<keyword evidence="4 7" id="KW-0460">Magnesium</keyword>
<gene>
    <name evidence="7" type="primary">dut</name>
    <name evidence="9" type="ORF">DW988_06685</name>
</gene>
<comment type="caution">
    <text evidence="7">Lacks conserved residue(s) required for the propagation of feature annotation.</text>
</comment>
<comment type="similarity">
    <text evidence="1 7">Belongs to the dUTPase family.</text>
</comment>
<dbReference type="GO" id="GO:0046081">
    <property type="term" value="P:dUTP catabolic process"/>
    <property type="evidence" value="ECO:0007669"/>
    <property type="project" value="InterPro"/>
</dbReference>
<evidence type="ECO:0000256" key="7">
    <source>
        <dbReference type="HAMAP-Rule" id="MF_00116"/>
    </source>
</evidence>
<comment type="function">
    <text evidence="7">This enzyme is involved in nucleotide metabolism: it produces dUMP, the immediate precursor of thymidine nucleotides and it decreases the intracellular concentration of dUTP so that uracil cannot be incorporated into DNA.</text>
</comment>
<dbReference type="InterPro" id="IPR033704">
    <property type="entry name" value="dUTPase_trimeric"/>
</dbReference>
<keyword evidence="2 7" id="KW-0479">Metal-binding</keyword>
<feature type="binding site" evidence="7">
    <location>
        <begin position="63"/>
        <end position="65"/>
    </location>
    <ligand>
        <name>substrate</name>
    </ligand>
</feature>
<dbReference type="InterPro" id="IPR036157">
    <property type="entry name" value="dUTPase-like_sf"/>
</dbReference>
<evidence type="ECO:0000256" key="5">
    <source>
        <dbReference type="ARBA" id="ARBA00023080"/>
    </source>
</evidence>
<evidence type="ECO:0000256" key="2">
    <source>
        <dbReference type="ARBA" id="ARBA00022723"/>
    </source>
</evidence>